<evidence type="ECO:0000313" key="3">
    <source>
        <dbReference type="Proteomes" id="UP001501788"/>
    </source>
</evidence>
<dbReference type="EMBL" id="BAABEX010000003">
    <property type="protein sequence ID" value="GAA4418714.1"/>
    <property type="molecule type" value="Genomic_DNA"/>
</dbReference>
<proteinExistence type="predicted"/>
<reference evidence="3" key="1">
    <citation type="journal article" date="2019" name="Int. J. Syst. Evol. Microbiol.">
        <title>The Global Catalogue of Microorganisms (GCM) 10K type strain sequencing project: providing services to taxonomists for standard genome sequencing and annotation.</title>
        <authorList>
            <consortium name="The Broad Institute Genomics Platform"/>
            <consortium name="The Broad Institute Genome Sequencing Center for Infectious Disease"/>
            <person name="Wu L."/>
            <person name="Ma J."/>
        </authorList>
    </citation>
    <scope>NUCLEOTIDE SEQUENCE [LARGE SCALE GENOMIC DNA]</scope>
    <source>
        <strain evidence="3">JCM 31890</strain>
    </source>
</reference>
<protein>
    <submittedName>
        <fullName evidence="2">Uncharacterized protein</fullName>
    </submittedName>
</protein>
<evidence type="ECO:0000313" key="2">
    <source>
        <dbReference type="EMBL" id="GAA4418714.1"/>
    </source>
</evidence>
<evidence type="ECO:0000256" key="1">
    <source>
        <dbReference type="SAM" id="MobiDB-lite"/>
    </source>
</evidence>
<comment type="caution">
    <text evidence="2">The sequence shown here is derived from an EMBL/GenBank/DDBJ whole genome shotgun (WGS) entry which is preliminary data.</text>
</comment>
<keyword evidence="3" id="KW-1185">Reference proteome</keyword>
<name>A0ABP8KZE5_9BURK</name>
<feature type="region of interest" description="Disordered" evidence="1">
    <location>
        <begin position="10"/>
        <end position="39"/>
    </location>
</feature>
<gene>
    <name evidence="2" type="ORF">GCM10023090_04030</name>
</gene>
<organism evidence="2 3">
    <name type="scientific">Acidovorax lacteus</name>
    <dbReference type="NCBI Taxonomy" id="1924988"/>
    <lineage>
        <taxon>Bacteria</taxon>
        <taxon>Pseudomonadati</taxon>
        <taxon>Pseudomonadota</taxon>
        <taxon>Betaproteobacteria</taxon>
        <taxon>Burkholderiales</taxon>
        <taxon>Comamonadaceae</taxon>
        <taxon>Acidovorax</taxon>
    </lineage>
</organism>
<dbReference type="Proteomes" id="UP001501788">
    <property type="component" value="Unassembled WGS sequence"/>
</dbReference>
<sequence>MTVAFRVNRLRQASSGSVTPSQGDGGSDPAQPPLGRSKAALDPCTCERATAAGLQGKWLAVWTA</sequence>
<accession>A0ABP8KZE5</accession>
<feature type="compositionally biased region" description="Polar residues" evidence="1">
    <location>
        <begin position="11"/>
        <end position="22"/>
    </location>
</feature>